<dbReference type="InterPro" id="IPR012337">
    <property type="entry name" value="RNaseH-like_sf"/>
</dbReference>
<accession>A0A9P0K7T1</accession>
<evidence type="ECO:0000259" key="2">
    <source>
        <dbReference type="Pfam" id="PF14291"/>
    </source>
</evidence>
<keyword evidence="4" id="KW-1185">Reference proteome</keyword>
<organism evidence="3 4">
    <name type="scientific">Acanthoscelides obtectus</name>
    <name type="common">Bean weevil</name>
    <name type="synonym">Bruchus obtectus</name>
    <dbReference type="NCBI Taxonomy" id="200917"/>
    <lineage>
        <taxon>Eukaryota</taxon>
        <taxon>Metazoa</taxon>
        <taxon>Ecdysozoa</taxon>
        <taxon>Arthropoda</taxon>
        <taxon>Hexapoda</taxon>
        <taxon>Insecta</taxon>
        <taxon>Pterygota</taxon>
        <taxon>Neoptera</taxon>
        <taxon>Endopterygota</taxon>
        <taxon>Coleoptera</taxon>
        <taxon>Polyphaga</taxon>
        <taxon>Cucujiformia</taxon>
        <taxon>Chrysomeloidea</taxon>
        <taxon>Chrysomelidae</taxon>
        <taxon>Bruchinae</taxon>
        <taxon>Bruchini</taxon>
        <taxon>Acanthoscelides</taxon>
    </lineage>
</organism>
<name>A0A9P0K7T1_ACAOB</name>
<evidence type="ECO:0000313" key="3">
    <source>
        <dbReference type="EMBL" id="CAH1965999.1"/>
    </source>
</evidence>
<dbReference type="Pfam" id="PF05699">
    <property type="entry name" value="Dimer_Tnp_hAT"/>
    <property type="match status" value="1"/>
</dbReference>
<feature type="domain" description="DUF4371" evidence="2">
    <location>
        <begin position="146"/>
        <end position="322"/>
    </location>
</feature>
<dbReference type="PANTHER" id="PTHR45749:SF28">
    <property type="entry name" value="ZINC FINGER MYM-TYPE PROTEIN 1-LIKE-RELATED"/>
    <property type="match status" value="1"/>
</dbReference>
<feature type="domain" description="HAT C-terminal dimerisation" evidence="1">
    <location>
        <begin position="597"/>
        <end position="679"/>
    </location>
</feature>
<dbReference type="GO" id="GO:0046983">
    <property type="term" value="F:protein dimerization activity"/>
    <property type="evidence" value="ECO:0007669"/>
    <property type="project" value="InterPro"/>
</dbReference>
<dbReference type="AlphaFoldDB" id="A0A9P0K7T1"/>
<gene>
    <name evidence="3" type="ORF">ACAOBT_LOCUS6613</name>
</gene>
<proteinExistence type="predicted"/>
<dbReference type="Pfam" id="PF14291">
    <property type="entry name" value="DUF4371"/>
    <property type="match status" value="1"/>
</dbReference>
<dbReference type="EMBL" id="CAKOFQ010006729">
    <property type="protein sequence ID" value="CAH1965999.1"/>
    <property type="molecule type" value="Genomic_DNA"/>
</dbReference>
<dbReference type="SUPFAM" id="SSF53098">
    <property type="entry name" value="Ribonuclease H-like"/>
    <property type="match status" value="1"/>
</dbReference>
<dbReference type="OrthoDB" id="6725296at2759"/>
<dbReference type="InterPro" id="IPR025398">
    <property type="entry name" value="DUF4371"/>
</dbReference>
<dbReference type="PANTHER" id="PTHR45749">
    <property type="match status" value="1"/>
</dbReference>
<comment type="caution">
    <text evidence="3">The sequence shown here is derived from an EMBL/GenBank/DDBJ whole genome shotgun (WGS) entry which is preliminary data.</text>
</comment>
<reference evidence="3" key="1">
    <citation type="submission" date="2022-03" db="EMBL/GenBank/DDBJ databases">
        <authorList>
            <person name="Sayadi A."/>
        </authorList>
    </citation>
    <scope>NUCLEOTIDE SEQUENCE</scope>
</reference>
<dbReference type="Proteomes" id="UP001152888">
    <property type="component" value="Unassembled WGS sequence"/>
</dbReference>
<evidence type="ECO:0008006" key="5">
    <source>
        <dbReference type="Google" id="ProtNLM"/>
    </source>
</evidence>
<protein>
    <recommendedName>
        <fullName evidence="5">Zinc finger MYM-type protein 1</fullName>
    </recommendedName>
</protein>
<sequence length="708" mass="81562">MANEVQNLLKGEFSRLPLAEKIIIKSLGRPIPNINLTQADKSTKAGCFKRHFKKDIYNKNKWICGCGTLNALFCFPCLLFYSDAAEKTWTRTGFKDLKHINQKISKHENSARHMICSTELALLGTASIAAQLDSAYRQNIIKHNEQVDKNRYLLKRIINCIKFCGKLELALRGHDESEDSENRGIFRELINFTSELDTILKEHLKSATLFKGTSKTVQNEILDSMLEVCQQEIRQQINAAEFLAIQCDETTDISHHCQMVMIFRYLHEGEIQERFWRFLSVTDKTAEGLAKCIEEELGPLLKDSPHKLIAQTYDGANVMSGSSGGVQTKIKQKYQNAHFIHCYAHQLNLIMQRAASQNPKVKVFFSNLSAIPSFFSNSTHRCDLLEKIVKTKMPKVAPTRWNYNIRTVSAVFENRESLIDCFRELENKCDKTITSKEAYGLRRALEDSDFIFFLTFFHKTLPHVAILFNQFQSRNKESVQLLKDIDVFEKAIVLIRDTTEDIQQTVENEHGDNGNKRRKVGPEERNCIIAKEVCDIIIVQTKERLSYRGHLEAASLLDTQNFTNYSRYFPAKILNSVVTYYPMVNKEKLKTELEVMYMREDFKNITGGLNLLSLLTNNNLEETFSEVTKLLQIIITTPMSTSEAERCFSTLKRIKSFLRNSMGNEPLNALAMISVNKNLVHNISNFDEKVMEHFISQKDRRLDFTYKH</sequence>
<evidence type="ECO:0000259" key="1">
    <source>
        <dbReference type="Pfam" id="PF05699"/>
    </source>
</evidence>
<evidence type="ECO:0000313" key="4">
    <source>
        <dbReference type="Proteomes" id="UP001152888"/>
    </source>
</evidence>
<dbReference type="InterPro" id="IPR008906">
    <property type="entry name" value="HATC_C_dom"/>
</dbReference>